<proteinExistence type="predicted"/>
<gene>
    <name evidence="1" type="ORF">HKT17_02490</name>
</gene>
<dbReference type="Proteomes" id="UP000501130">
    <property type="component" value="Chromosome"/>
</dbReference>
<protein>
    <recommendedName>
        <fullName evidence="3">Type IV pilus modification protein PilV</fullName>
    </recommendedName>
</protein>
<dbReference type="RefSeq" id="WP_105028173.1">
    <property type="nucleotide sequence ID" value="NZ_CP053084.1"/>
</dbReference>
<accession>A0ABX6N3L1</accession>
<keyword evidence="2" id="KW-1185">Reference proteome</keyword>
<organism evidence="1 2">
    <name type="scientific">Limnobacter profundi</name>
    <dbReference type="NCBI Taxonomy" id="2732163"/>
    <lineage>
        <taxon>Bacteria</taxon>
        <taxon>Pseudomonadati</taxon>
        <taxon>Pseudomonadota</taxon>
        <taxon>Betaproteobacteria</taxon>
        <taxon>Burkholderiales</taxon>
        <taxon>Burkholderiaceae</taxon>
        <taxon>Limnobacter</taxon>
    </lineage>
</organism>
<dbReference type="EMBL" id="CP053084">
    <property type="protein sequence ID" value="QJR28656.1"/>
    <property type="molecule type" value="Genomic_DNA"/>
</dbReference>
<evidence type="ECO:0000313" key="1">
    <source>
        <dbReference type="EMBL" id="QJR28656.1"/>
    </source>
</evidence>
<sequence length="170" mass="18432">MVDALIAILVLSIGLVLYAKNWTANYGAKNSTHVRSIAATQVAEIGNVLLANISDLDRDTPRGQIIARMQQFSGRLEDHLNSYAGARGYECTNNGPRALGAPNNAINLSQATLPRAWAQGAASCVSIRPLPNLNTQTNGVWVHIEARWIDAHTRDNQTENVSVYTLVSPL</sequence>
<reference evidence="1 2" key="1">
    <citation type="submission" date="2020-05" db="EMBL/GenBank/DDBJ databases">
        <title>Compete genome of Limnobacter sp. SAORIC-580.</title>
        <authorList>
            <person name="Song J."/>
            <person name="Cho J.-C."/>
        </authorList>
    </citation>
    <scope>NUCLEOTIDE SEQUENCE [LARGE SCALE GENOMIC DNA]</scope>
    <source>
        <strain evidence="1 2">SAORIC-580</strain>
    </source>
</reference>
<evidence type="ECO:0008006" key="3">
    <source>
        <dbReference type="Google" id="ProtNLM"/>
    </source>
</evidence>
<name>A0ABX6N3L1_9BURK</name>
<evidence type="ECO:0000313" key="2">
    <source>
        <dbReference type="Proteomes" id="UP000501130"/>
    </source>
</evidence>